<dbReference type="KEGG" id="vg:80521826"/>
<reference evidence="2" key="1">
    <citation type="journal article" date="2018" name="Arch. Virol.">
        <title>Complete genome sequences of two gemycircularviruses associated with non-cultivated plants in Brazil.</title>
        <authorList>
            <person name="de Rezende R.R."/>
            <person name="Mar T.B."/>
            <person name="Paez L.M."/>
            <person name="Silva Xavier A.D."/>
            <person name="Xavier C.A."/>
            <person name="Navas-Castillo J."/>
            <person name="Zerbini F.M."/>
            <person name="Alfenas-Zerbini P."/>
        </authorList>
    </citation>
    <scope>NUCLEOTIDE SEQUENCE [LARGE SCALE GENOMIC DNA]</scope>
    <source>
        <strain evidence="2">Br1</strain>
    </source>
</reference>
<proteinExistence type="predicted"/>
<feature type="compositionally biased region" description="Basic residues" evidence="1">
    <location>
        <begin position="1"/>
        <end position="18"/>
    </location>
</feature>
<sequence>MAYRRSVRRAPARRRPTRKSSYGSRYRRSYTAKRRFTRRKRPMSRKSLLNVTSRKKQDTMLGYSNLANDSTDGSNKFHSGAGILKGGRMYIIPWIATARDLSPTDGTLGTVAQKASRTSTECYMRGLRERIQIQTNNGTSWQWRRICFTFKGPLLVNATTGSETQRYQIETNQGFARVMSDFALGTAADPLNGVLFKGLQSVDWSSYFTAKTDNSLVNIMYDQTRIISSGNASGVMRNFKLWHPMNKNLYYNEDEIGATTGTSVYSTSSKRGMGDYYVVDFILAGTGSNINDLMSFEPDSTLYWHER</sequence>
<dbReference type="EMBL" id="MH047857">
    <property type="protein sequence ID" value="AXI69777.1"/>
    <property type="molecule type" value="Genomic_DNA"/>
</dbReference>
<keyword evidence="3" id="KW-1185">Reference proteome</keyword>
<evidence type="ECO:0000313" key="3">
    <source>
        <dbReference type="Proteomes" id="UP000275581"/>
    </source>
</evidence>
<accession>A0A345S7U8</accession>
<feature type="region of interest" description="Disordered" evidence="1">
    <location>
        <begin position="1"/>
        <end position="54"/>
    </location>
</feature>
<protein>
    <submittedName>
        <fullName evidence="2">Capsid protein</fullName>
    </submittedName>
</protein>
<dbReference type="GeneID" id="80521826"/>
<organism evidence="2">
    <name type="scientific">Momordica charantia associated gemycircularvirus</name>
    <dbReference type="NCBI Taxonomy" id="2291613"/>
    <lineage>
        <taxon>Viruses</taxon>
        <taxon>Monodnaviria</taxon>
        <taxon>Shotokuvirae</taxon>
        <taxon>Cressdnaviricota</taxon>
        <taxon>Repensiviricetes</taxon>
        <taxon>Geplafuvirales</taxon>
        <taxon>Genomoviridae</taxon>
        <taxon>Gemycircularvirus</taxon>
        <taxon>Gemycircularvirus mocha1</taxon>
    </lineage>
</organism>
<dbReference type="RefSeq" id="YP_010784588.1">
    <property type="nucleotide sequence ID" value="NC_075310.1"/>
</dbReference>
<evidence type="ECO:0000256" key="1">
    <source>
        <dbReference type="SAM" id="MobiDB-lite"/>
    </source>
</evidence>
<reference evidence="2" key="2">
    <citation type="submission" date="2018-03" db="EMBL/GenBank/DDBJ databases">
        <authorList>
            <person name="Keele B.F."/>
        </authorList>
    </citation>
    <scope>NUCLEOTIDE SEQUENCE</scope>
    <source>
        <strain evidence="2">Br1</strain>
    </source>
</reference>
<evidence type="ECO:0000313" key="2">
    <source>
        <dbReference type="EMBL" id="AXI69777.1"/>
    </source>
</evidence>
<name>A0A345S7U8_9VIRU</name>
<feature type="compositionally biased region" description="Basic residues" evidence="1">
    <location>
        <begin position="25"/>
        <end position="44"/>
    </location>
</feature>
<dbReference type="Proteomes" id="UP000275581">
    <property type="component" value="Segment"/>
</dbReference>